<evidence type="ECO:0000313" key="4">
    <source>
        <dbReference type="Proteomes" id="UP001159427"/>
    </source>
</evidence>
<evidence type="ECO:0000256" key="1">
    <source>
        <dbReference type="ARBA" id="ARBA00023172"/>
    </source>
</evidence>
<dbReference type="Proteomes" id="UP001159427">
    <property type="component" value="Unassembled WGS sequence"/>
</dbReference>
<comment type="caution">
    <text evidence="3">The sequence shown here is derived from an EMBL/GenBank/DDBJ whole genome shotgun (WGS) entry which is preliminary data.</text>
</comment>
<dbReference type="Gene3D" id="1.10.443.10">
    <property type="entry name" value="Intergrase catalytic core"/>
    <property type="match status" value="1"/>
</dbReference>
<gene>
    <name evidence="3" type="ORF">PEVE_00018131</name>
</gene>
<dbReference type="SUPFAM" id="SSF56349">
    <property type="entry name" value="DNA breaking-rejoining enzymes"/>
    <property type="match status" value="1"/>
</dbReference>
<dbReference type="InterPro" id="IPR002104">
    <property type="entry name" value="Integrase_catalytic"/>
</dbReference>
<evidence type="ECO:0000313" key="3">
    <source>
        <dbReference type="EMBL" id="CAH3188090.1"/>
    </source>
</evidence>
<reference evidence="3 4" key="1">
    <citation type="submission" date="2022-05" db="EMBL/GenBank/DDBJ databases">
        <authorList>
            <consortium name="Genoscope - CEA"/>
            <person name="William W."/>
        </authorList>
    </citation>
    <scope>NUCLEOTIDE SEQUENCE [LARGE SCALE GENOMIC DNA]</scope>
</reference>
<feature type="domain" description="Tyr recombinase" evidence="2">
    <location>
        <begin position="194"/>
        <end position="404"/>
    </location>
</feature>
<dbReference type="PANTHER" id="PTHR34605:SF3">
    <property type="entry name" value="P CELL-TYPE AGGLUTINATION PROTEIN MAP4-LIKE-RELATED"/>
    <property type="match status" value="1"/>
</dbReference>
<dbReference type="PROSITE" id="PS51898">
    <property type="entry name" value="TYR_RECOMBINASE"/>
    <property type="match status" value="1"/>
</dbReference>
<name>A0ABN8SA17_9CNID</name>
<accession>A0ABN8SA17</accession>
<keyword evidence="1" id="KW-0233">DNA recombination</keyword>
<organism evidence="3 4">
    <name type="scientific">Porites evermanni</name>
    <dbReference type="NCBI Taxonomy" id="104178"/>
    <lineage>
        <taxon>Eukaryota</taxon>
        <taxon>Metazoa</taxon>
        <taxon>Cnidaria</taxon>
        <taxon>Anthozoa</taxon>
        <taxon>Hexacorallia</taxon>
        <taxon>Scleractinia</taxon>
        <taxon>Fungiina</taxon>
        <taxon>Poritidae</taxon>
        <taxon>Porites</taxon>
    </lineage>
</organism>
<evidence type="ECO:0000259" key="2">
    <source>
        <dbReference type="PROSITE" id="PS51898"/>
    </source>
</evidence>
<dbReference type="InterPro" id="IPR011010">
    <property type="entry name" value="DNA_brk_join_enz"/>
</dbReference>
<dbReference type="InterPro" id="IPR013762">
    <property type="entry name" value="Integrase-like_cat_sf"/>
</dbReference>
<dbReference type="EMBL" id="CALNXI010002475">
    <property type="protein sequence ID" value="CAH3188090.1"/>
    <property type="molecule type" value="Genomic_DNA"/>
</dbReference>
<dbReference type="InterPro" id="IPR052925">
    <property type="entry name" value="Phage_Integrase-like_Recomb"/>
</dbReference>
<sequence length="420" mass="47677">MAAKKNYKGRSPNVQRYLDSCGRDIDISEMIAPNLAAGARLAAKNESQALDEKTARTYELRLITLEEFAKKNGDDAVLFGSNKRPFLAATLQTFMQVMGETKGKKIGTLRCRGLKPPVIRGYAAAFGYWFRTFGHTEQYSEAIITAEDGSQQVIPKGNPMSSPAVTQTMKQLVKRAKRPTAKDTRHGRVPYEPKKAPPFTIQQMLRMRAYCLNTIEGLRGLWLWTITLFSFALFLRGEEPLRLKVKNLRLPANFNSGEPITIPKRIEVKIPWSKADRKAKGVTLTLWSNPLCKELCPVRAIIAWLLVADIRSGYLFPRICKNNLTSLRNSARGVTTYRKTFVEMSKALFEKEFTTHSIRRSAARWAAHCGADDSTIKRAGRWKSSAFELYTQDARAEIIKEQHDGNVLFDHKLWMFKPLR</sequence>
<protein>
    <recommendedName>
        <fullName evidence="2">Tyr recombinase domain-containing protein</fullName>
    </recommendedName>
</protein>
<proteinExistence type="predicted"/>
<keyword evidence="4" id="KW-1185">Reference proteome</keyword>
<dbReference type="PANTHER" id="PTHR34605">
    <property type="entry name" value="PHAGE_INTEGRASE DOMAIN-CONTAINING PROTEIN"/>
    <property type="match status" value="1"/>
</dbReference>